<name>A0A2Z4MR71_BREBE</name>
<reference evidence="1 2" key="1">
    <citation type="journal article" date="2015" name="Genome Announc.">
        <title>Draft Genome Sequence of Brevibacillus brevis DZQ7, a Plant Growth-Promoting Rhizobacterium with Broad-Spectrum Antimicrobial Activity.</title>
        <authorList>
            <person name="Hou Q."/>
            <person name="Wang C."/>
            <person name="Hou X."/>
            <person name="Xia Z."/>
            <person name="Ye J."/>
            <person name="Liu K."/>
            <person name="Liu H."/>
            <person name="Wang J."/>
            <person name="Guo H."/>
            <person name="Yu X."/>
            <person name="Yang Y."/>
            <person name="Du B."/>
            <person name="Ding Y."/>
        </authorList>
    </citation>
    <scope>NUCLEOTIDE SEQUENCE [LARGE SCALE GENOMIC DNA]</scope>
    <source>
        <strain evidence="1 2">DZQ7</strain>
    </source>
</reference>
<dbReference type="Proteomes" id="UP000036061">
    <property type="component" value="Chromosome"/>
</dbReference>
<dbReference type="EMBL" id="CP030117">
    <property type="protein sequence ID" value="AWX59055.1"/>
    <property type="molecule type" value="Genomic_DNA"/>
</dbReference>
<evidence type="ECO:0000313" key="1">
    <source>
        <dbReference type="EMBL" id="AWX59055.1"/>
    </source>
</evidence>
<dbReference type="AlphaFoldDB" id="A0A2Z4MR71"/>
<protein>
    <submittedName>
        <fullName evidence="1">Uncharacterized protein</fullName>
    </submittedName>
</protein>
<evidence type="ECO:0000313" key="2">
    <source>
        <dbReference type="Proteomes" id="UP000036061"/>
    </source>
</evidence>
<proteinExistence type="predicted"/>
<gene>
    <name evidence="1" type="ORF">AB432_030175</name>
</gene>
<sequence length="222" mass="25412">MAGKLDKLLKWEKRPFLDEMLDEGISSNKCAEWLRSEGFSISTPTVYTYAKRRNKTIYESITREGTGFVREYDPETKKFKKQSDDTFPVKKVVTKRSKARVRADLEMLDAIIQKGMDTLREMEVISPQTAIKAIEMKNKLTNGQHGGLTMYGVEEIRHREAGKEAAITAVLLKFIPEEKHEEVFAEMERATREYYASVGLGEVYAAIEEEESEKGKTRNNGE</sequence>
<accession>A0A2Z4MR71</accession>
<organism evidence="1 2">
    <name type="scientific">Brevibacillus brevis</name>
    <name type="common">Bacillus brevis</name>
    <dbReference type="NCBI Taxonomy" id="1393"/>
    <lineage>
        <taxon>Bacteria</taxon>
        <taxon>Bacillati</taxon>
        <taxon>Bacillota</taxon>
        <taxon>Bacilli</taxon>
        <taxon>Bacillales</taxon>
        <taxon>Paenibacillaceae</taxon>
        <taxon>Brevibacillus</taxon>
    </lineage>
</organism>